<keyword evidence="4" id="KW-1185">Reference proteome</keyword>
<accession>A0AA45HIF9</accession>
<dbReference type="InterPro" id="IPR050469">
    <property type="entry name" value="Diguanylate_Cyclase"/>
</dbReference>
<dbReference type="NCBIfam" id="TIGR00254">
    <property type="entry name" value="GGDEF"/>
    <property type="match status" value="1"/>
</dbReference>
<reference evidence="3 4" key="1">
    <citation type="submission" date="2018-05" db="EMBL/GenBank/DDBJ databases">
        <title>Genomic Encyclopedia of Type Strains, Phase IV (KMG-IV): sequencing the most valuable type-strain genomes for metagenomic binning, comparative biology and taxonomic classification.</title>
        <authorList>
            <person name="Goeker M."/>
        </authorList>
    </citation>
    <scope>NUCLEOTIDE SEQUENCE [LARGE SCALE GENOMIC DNA]</scope>
    <source>
        <strain evidence="3 4">DSM 24906</strain>
    </source>
</reference>
<dbReference type="PANTHER" id="PTHR45138">
    <property type="entry name" value="REGULATORY COMPONENTS OF SENSORY TRANSDUCTION SYSTEM"/>
    <property type="match status" value="1"/>
</dbReference>
<dbReference type="CDD" id="cd01949">
    <property type="entry name" value="GGDEF"/>
    <property type="match status" value="1"/>
</dbReference>
<name>A0AA45HIF9_9BACT</name>
<dbReference type="GO" id="GO:0052621">
    <property type="term" value="F:diguanylate cyclase activity"/>
    <property type="evidence" value="ECO:0007669"/>
    <property type="project" value="TreeGrafter"/>
</dbReference>
<dbReference type="PANTHER" id="PTHR45138:SF9">
    <property type="entry name" value="DIGUANYLATE CYCLASE DGCM-RELATED"/>
    <property type="match status" value="1"/>
</dbReference>
<dbReference type="InterPro" id="IPR043128">
    <property type="entry name" value="Rev_trsase/Diguanyl_cyclase"/>
</dbReference>
<evidence type="ECO:0000313" key="4">
    <source>
        <dbReference type="Proteomes" id="UP000245921"/>
    </source>
</evidence>
<dbReference type="InterPro" id="IPR029787">
    <property type="entry name" value="Nucleotide_cyclase"/>
</dbReference>
<feature type="transmembrane region" description="Helical" evidence="1">
    <location>
        <begin position="7"/>
        <end position="29"/>
    </location>
</feature>
<feature type="domain" description="GGDEF" evidence="2">
    <location>
        <begin position="363"/>
        <end position="489"/>
    </location>
</feature>
<dbReference type="GO" id="GO:1902201">
    <property type="term" value="P:negative regulation of bacterial-type flagellum-dependent cell motility"/>
    <property type="evidence" value="ECO:0007669"/>
    <property type="project" value="TreeGrafter"/>
</dbReference>
<feature type="transmembrane region" description="Helical" evidence="1">
    <location>
        <begin position="311"/>
        <end position="329"/>
    </location>
</feature>
<comment type="caution">
    <text evidence="3">The sequence shown here is derived from an EMBL/GenBank/DDBJ whole genome shotgun (WGS) entry which is preliminary data.</text>
</comment>
<proteinExistence type="predicted"/>
<dbReference type="SUPFAM" id="SSF55073">
    <property type="entry name" value="Nucleotide cyclase"/>
    <property type="match status" value="1"/>
</dbReference>
<dbReference type="GO" id="GO:0043709">
    <property type="term" value="P:cell adhesion involved in single-species biofilm formation"/>
    <property type="evidence" value="ECO:0007669"/>
    <property type="project" value="TreeGrafter"/>
</dbReference>
<sequence>MKDNHNIYLYCIFIIIFIFISIILFTGIIKKTDNIKAVQDEMIDNFLKQEKLILENYEKTTELLSNIIINNLSEEELLNSNRLYLYEKVLPFYDEIKKLGIYSIQFISKEGTSILRMHSLNDYDDNLKSERFGISKSIDNKIFFKGFESGKTFNGYRFIYPIIKNENFYGVLEFGIPLTEISNEFMKQNECFAFFIINKENLKTLTNYKFKLYEKYFSLENFFYDSYTKNYFQTSNLIITVNELNTIIEKNIHEINKDDLSKNYLTKKDKNYYIINLINIKNTQNKNFGYLIIYTDNKLINEMIDRIKLEIFLFIMILISFFAYTSYLIKINSKLRILSIHDELTNIYNRTHFNKIIKKKSEKIFSLIMFDIDFFKAINDTYGHNTGDKVLKELSNLIKNNLRKDDYFFRWGGEEFMILTCIDIEKAFNLAQRLRSIVENHKFNSKIKLTLSFGVSSYNIDEPIEKLLIRVDNALYIAKKNGKNRVEKI</sequence>
<organism evidence="3 4">
    <name type="scientific">Oceanotoga teriensis</name>
    <dbReference type="NCBI Taxonomy" id="515440"/>
    <lineage>
        <taxon>Bacteria</taxon>
        <taxon>Thermotogati</taxon>
        <taxon>Thermotogota</taxon>
        <taxon>Thermotogae</taxon>
        <taxon>Petrotogales</taxon>
        <taxon>Petrotogaceae</taxon>
        <taxon>Oceanotoga</taxon>
    </lineage>
</organism>
<dbReference type="AlphaFoldDB" id="A0AA45HIF9"/>
<dbReference type="InterPro" id="IPR000160">
    <property type="entry name" value="GGDEF_dom"/>
</dbReference>
<dbReference type="RefSeq" id="WP_158274851.1">
    <property type="nucleotide sequence ID" value="NZ_QGGI01000010.1"/>
</dbReference>
<keyword evidence="1" id="KW-1133">Transmembrane helix</keyword>
<dbReference type="Pfam" id="PF00990">
    <property type="entry name" value="GGDEF"/>
    <property type="match status" value="1"/>
</dbReference>
<dbReference type="Pfam" id="PF14827">
    <property type="entry name" value="dCache_3"/>
    <property type="match status" value="1"/>
</dbReference>
<dbReference type="EMBL" id="QGGI01000010">
    <property type="protein sequence ID" value="PWJ92091.1"/>
    <property type="molecule type" value="Genomic_DNA"/>
</dbReference>
<dbReference type="PROSITE" id="PS50887">
    <property type="entry name" value="GGDEF"/>
    <property type="match status" value="1"/>
</dbReference>
<protein>
    <submittedName>
        <fullName evidence="3">Diguanylate cyclase (GGDEF)-like protein</fullName>
    </submittedName>
</protein>
<evidence type="ECO:0000313" key="3">
    <source>
        <dbReference type="EMBL" id="PWJ92091.1"/>
    </source>
</evidence>
<evidence type="ECO:0000256" key="1">
    <source>
        <dbReference type="SAM" id="Phobius"/>
    </source>
</evidence>
<evidence type="ECO:0000259" key="2">
    <source>
        <dbReference type="PROSITE" id="PS50887"/>
    </source>
</evidence>
<dbReference type="Proteomes" id="UP000245921">
    <property type="component" value="Unassembled WGS sequence"/>
</dbReference>
<gene>
    <name evidence="3" type="ORF">C7380_11084</name>
</gene>
<keyword evidence="1" id="KW-0812">Transmembrane</keyword>
<dbReference type="Gene3D" id="3.30.70.270">
    <property type="match status" value="1"/>
</dbReference>
<dbReference type="SMART" id="SM00267">
    <property type="entry name" value="GGDEF"/>
    <property type="match status" value="1"/>
</dbReference>
<dbReference type="InterPro" id="IPR029150">
    <property type="entry name" value="dCache_3"/>
</dbReference>
<dbReference type="FunFam" id="3.30.70.270:FF:000001">
    <property type="entry name" value="Diguanylate cyclase domain protein"/>
    <property type="match status" value="1"/>
</dbReference>
<dbReference type="GO" id="GO:0005886">
    <property type="term" value="C:plasma membrane"/>
    <property type="evidence" value="ECO:0007669"/>
    <property type="project" value="TreeGrafter"/>
</dbReference>
<keyword evidence="1" id="KW-0472">Membrane</keyword>